<evidence type="ECO:0000313" key="11">
    <source>
        <dbReference type="EMBL" id="EFX80715.1"/>
    </source>
</evidence>
<gene>
    <name evidence="11" type="ORF">DAPPUDRAFT_303947</name>
</gene>
<comment type="catalytic activity">
    <reaction evidence="1">
        <text>Hydrolysis of proteins and small molecule substrates at -Asn-|-Xaa- bonds.</text>
        <dbReference type="EC" id="3.4.22.34"/>
    </reaction>
</comment>
<feature type="domain" description="Legumain prodomain" evidence="10">
    <location>
        <begin position="372"/>
        <end position="465"/>
    </location>
</feature>
<accession>E9GIN9</accession>
<dbReference type="FunFam" id="1.10.132.130:FF:000001">
    <property type="entry name" value="Vacuolar-processing enzyme beta-isozyme"/>
    <property type="match status" value="1"/>
</dbReference>
<dbReference type="KEGG" id="dpx:DAPPUDRAFT_303947"/>
<evidence type="ECO:0000256" key="5">
    <source>
        <dbReference type="ARBA" id="ARBA00022729"/>
    </source>
</evidence>
<protein>
    <recommendedName>
        <fullName evidence="3">legumain</fullName>
        <ecNumber evidence="3">3.4.22.34</ecNumber>
    </recommendedName>
</protein>
<dbReference type="PIRSF" id="PIRSF500139">
    <property type="entry name" value="AE"/>
    <property type="match status" value="1"/>
</dbReference>
<evidence type="ECO:0000313" key="12">
    <source>
        <dbReference type="Proteomes" id="UP000000305"/>
    </source>
</evidence>
<dbReference type="AlphaFoldDB" id="E9GIN9"/>
<dbReference type="InterPro" id="IPR046427">
    <property type="entry name" value="Legumain_prodom_sf"/>
</dbReference>
<organism evidence="11 12">
    <name type="scientific">Daphnia pulex</name>
    <name type="common">Water flea</name>
    <dbReference type="NCBI Taxonomy" id="6669"/>
    <lineage>
        <taxon>Eukaryota</taxon>
        <taxon>Metazoa</taxon>
        <taxon>Ecdysozoa</taxon>
        <taxon>Arthropoda</taxon>
        <taxon>Crustacea</taxon>
        <taxon>Branchiopoda</taxon>
        <taxon>Diplostraca</taxon>
        <taxon>Cladocera</taxon>
        <taxon>Anomopoda</taxon>
        <taxon>Daphniidae</taxon>
        <taxon>Daphnia</taxon>
    </lineage>
</organism>
<feature type="signal peptide" evidence="9">
    <location>
        <begin position="1"/>
        <end position="24"/>
    </location>
</feature>
<dbReference type="InterPro" id="IPR048501">
    <property type="entry name" value="Legum_prodom"/>
</dbReference>
<dbReference type="PRINTS" id="PR00776">
    <property type="entry name" value="HEMOGLOBNASE"/>
</dbReference>
<dbReference type="FunFam" id="3.40.50.1460:FF:000006">
    <property type="entry name" value="Legumain"/>
    <property type="match status" value="1"/>
</dbReference>
<evidence type="ECO:0000256" key="9">
    <source>
        <dbReference type="SAM" id="SignalP"/>
    </source>
</evidence>
<keyword evidence="5 9" id="KW-0732">Signal</keyword>
<dbReference type="Pfam" id="PF01650">
    <property type="entry name" value="Peptidase_C13"/>
    <property type="match status" value="1"/>
</dbReference>
<dbReference type="eggNOG" id="KOG1348">
    <property type="taxonomic scope" value="Eukaryota"/>
</dbReference>
<dbReference type="InParanoid" id="E9GIN9"/>
<dbReference type="InterPro" id="IPR001096">
    <property type="entry name" value="Peptidase_C13"/>
</dbReference>
<reference evidence="11 12" key="1">
    <citation type="journal article" date="2011" name="Science">
        <title>The ecoresponsive genome of Daphnia pulex.</title>
        <authorList>
            <person name="Colbourne J.K."/>
            <person name="Pfrender M.E."/>
            <person name="Gilbert D."/>
            <person name="Thomas W.K."/>
            <person name="Tucker A."/>
            <person name="Oakley T.H."/>
            <person name="Tokishita S."/>
            <person name="Aerts A."/>
            <person name="Arnold G.J."/>
            <person name="Basu M.K."/>
            <person name="Bauer D.J."/>
            <person name="Caceres C.E."/>
            <person name="Carmel L."/>
            <person name="Casola C."/>
            <person name="Choi J.H."/>
            <person name="Detter J.C."/>
            <person name="Dong Q."/>
            <person name="Dusheyko S."/>
            <person name="Eads B.D."/>
            <person name="Frohlich T."/>
            <person name="Geiler-Samerotte K.A."/>
            <person name="Gerlach D."/>
            <person name="Hatcher P."/>
            <person name="Jogdeo S."/>
            <person name="Krijgsveld J."/>
            <person name="Kriventseva E.V."/>
            <person name="Kultz D."/>
            <person name="Laforsch C."/>
            <person name="Lindquist E."/>
            <person name="Lopez J."/>
            <person name="Manak J.R."/>
            <person name="Muller J."/>
            <person name="Pangilinan J."/>
            <person name="Patwardhan R.P."/>
            <person name="Pitluck S."/>
            <person name="Pritham E.J."/>
            <person name="Rechtsteiner A."/>
            <person name="Rho M."/>
            <person name="Rogozin I.B."/>
            <person name="Sakarya O."/>
            <person name="Salamov A."/>
            <person name="Schaack S."/>
            <person name="Shapiro H."/>
            <person name="Shiga Y."/>
            <person name="Skalitzky C."/>
            <person name="Smith Z."/>
            <person name="Souvorov A."/>
            <person name="Sung W."/>
            <person name="Tang Z."/>
            <person name="Tsuchiya D."/>
            <person name="Tu H."/>
            <person name="Vos H."/>
            <person name="Wang M."/>
            <person name="Wolf Y.I."/>
            <person name="Yamagata H."/>
            <person name="Yamada T."/>
            <person name="Ye Y."/>
            <person name="Shaw J.R."/>
            <person name="Andrews J."/>
            <person name="Crease T.J."/>
            <person name="Tang H."/>
            <person name="Lucas S.M."/>
            <person name="Robertson H.M."/>
            <person name="Bork P."/>
            <person name="Koonin E.V."/>
            <person name="Zdobnov E.M."/>
            <person name="Grigoriev I.V."/>
            <person name="Lynch M."/>
            <person name="Boore J.L."/>
        </authorList>
    </citation>
    <scope>NUCLEOTIDE SEQUENCE [LARGE SCALE GENOMIC DNA]</scope>
</reference>
<keyword evidence="12" id="KW-1185">Reference proteome</keyword>
<comment type="similarity">
    <text evidence="2">Belongs to the peptidase C13 family.</text>
</comment>
<dbReference type="OrthoDB" id="9995590at2759"/>
<evidence type="ECO:0000256" key="1">
    <source>
        <dbReference type="ARBA" id="ARBA00000810"/>
    </source>
</evidence>
<evidence type="ECO:0000256" key="4">
    <source>
        <dbReference type="ARBA" id="ARBA00022670"/>
    </source>
</evidence>
<dbReference type="EC" id="3.4.22.34" evidence="3"/>
<dbReference type="HOGENOM" id="CLU_024160_0_0_1"/>
<dbReference type="Pfam" id="PF20985">
    <property type="entry name" value="Legum_prodom"/>
    <property type="match status" value="1"/>
</dbReference>
<evidence type="ECO:0000256" key="8">
    <source>
        <dbReference type="PIRSR" id="PIRSR019663-1"/>
    </source>
</evidence>
<dbReference type="Proteomes" id="UP000000305">
    <property type="component" value="Unassembled WGS sequence"/>
</dbReference>
<sequence length="474" mass="53381">MRSSAYVTLLAFVFVSCSVLSVAALSKSNHKFLGRIVSRAEETVQNIESLFHKEKPKNATAAPKQWAVLVAGSNGYYNYRHQADVCHAYQVLRRHGIPEENIITLMYDDIANSTENPTKGIIINAPNGEDVYKGVKKDYVGKDVTPETFLKVISGDVRGLKGVGTGRVLQSGPADNIFINFVDHGAPGLLAFPSSELHARTLQDTLLDMYQRKQFAKLVLYIEACESGSMFEDLLSDNLNIFVTTAANAHEHSFACYFDSDRDTYLGDVYSVMWMEDSEKEDLTKETLFRQFSIVRKETNTSHVQEYGDLTIGKMKVGEFQGKGKAPMASNGRKRVSPLLDAVPSGDVPLEILRHKLRKMNSSPESAEIQRKIRGIEKKRQHLKDTLRKIVLKATEDETKTEFIITGRLKLTNFSCYEELVNAFSQRCFHLSKNEYAYRHLFVLVNMCQSSIPKEVVIRAMDEVCVPHKFTGII</sequence>
<dbReference type="STRING" id="6669.E9GIN9"/>
<feature type="chain" id="PRO_5003240380" description="legumain" evidence="9">
    <location>
        <begin position="25"/>
        <end position="474"/>
    </location>
</feature>
<feature type="active site" description="Nucleophile" evidence="8">
    <location>
        <position position="225"/>
    </location>
</feature>
<evidence type="ECO:0000256" key="3">
    <source>
        <dbReference type="ARBA" id="ARBA00012628"/>
    </source>
</evidence>
<keyword evidence="4" id="KW-0645">Protease</keyword>
<dbReference type="GO" id="GO:0006624">
    <property type="term" value="P:vacuolar protein processing"/>
    <property type="evidence" value="ECO:0000318"/>
    <property type="project" value="GO_Central"/>
</dbReference>
<dbReference type="Gene3D" id="1.10.132.130">
    <property type="match status" value="1"/>
</dbReference>
<dbReference type="OMA" id="ALPDICM"/>
<dbReference type="GO" id="GO:0004197">
    <property type="term" value="F:cysteine-type endopeptidase activity"/>
    <property type="evidence" value="ECO:0000318"/>
    <property type="project" value="GO_Central"/>
</dbReference>
<dbReference type="PIRSF" id="PIRSF019663">
    <property type="entry name" value="Legumain"/>
    <property type="match status" value="1"/>
</dbReference>
<keyword evidence="6" id="KW-0378">Hydrolase</keyword>
<evidence type="ECO:0000256" key="2">
    <source>
        <dbReference type="ARBA" id="ARBA00009941"/>
    </source>
</evidence>
<dbReference type="CDD" id="cd21115">
    <property type="entry name" value="legumain_C"/>
    <property type="match status" value="1"/>
</dbReference>
<dbReference type="EMBL" id="GL732546">
    <property type="protein sequence ID" value="EFX80715.1"/>
    <property type="molecule type" value="Genomic_DNA"/>
</dbReference>
<dbReference type="Gene3D" id="3.40.50.1460">
    <property type="match status" value="1"/>
</dbReference>
<dbReference type="GO" id="GO:0005773">
    <property type="term" value="C:vacuole"/>
    <property type="evidence" value="ECO:0007669"/>
    <property type="project" value="GOC"/>
</dbReference>
<name>E9GIN9_DAPPU</name>
<evidence type="ECO:0000259" key="10">
    <source>
        <dbReference type="Pfam" id="PF20985"/>
    </source>
</evidence>
<dbReference type="PROSITE" id="PS51257">
    <property type="entry name" value="PROKAR_LIPOPROTEIN"/>
    <property type="match status" value="1"/>
</dbReference>
<dbReference type="PhylomeDB" id="E9GIN9"/>
<evidence type="ECO:0000256" key="6">
    <source>
        <dbReference type="ARBA" id="ARBA00022801"/>
    </source>
</evidence>
<dbReference type="InterPro" id="IPR043577">
    <property type="entry name" value="AE"/>
</dbReference>
<evidence type="ECO:0000256" key="7">
    <source>
        <dbReference type="ARBA" id="ARBA00022807"/>
    </source>
</evidence>
<feature type="active site" evidence="8">
    <location>
        <position position="184"/>
    </location>
</feature>
<dbReference type="PANTHER" id="PTHR12000:SF42">
    <property type="entry name" value="LEGUMAIN"/>
    <property type="match status" value="1"/>
</dbReference>
<dbReference type="PANTHER" id="PTHR12000">
    <property type="entry name" value="HEMOGLOBINASE FAMILY MEMBER"/>
    <property type="match status" value="1"/>
</dbReference>
<proteinExistence type="inferred from homology"/>
<keyword evidence="7" id="KW-0788">Thiol protease</keyword>
<dbReference type="GO" id="GO:0051603">
    <property type="term" value="P:proteolysis involved in protein catabolic process"/>
    <property type="evidence" value="ECO:0000318"/>
    <property type="project" value="GO_Central"/>
</dbReference>